<dbReference type="PANTHER" id="PTHR30469">
    <property type="entry name" value="MULTIDRUG RESISTANCE PROTEIN MDTA"/>
    <property type="match status" value="1"/>
</dbReference>
<keyword evidence="2" id="KW-0732">Signal</keyword>
<dbReference type="InterPro" id="IPR006143">
    <property type="entry name" value="RND_pump_MFP"/>
</dbReference>
<proteinExistence type="inferred from homology"/>
<name>A0AAJ5VWW3_9HYPH</name>
<dbReference type="Proteomes" id="UP001217476">
    <property type="component" value="Chromosome"/>
</dbReference>
<dbReference type="GO" id="GO:0015562">
    <property type="term" value="F:efflux transmembrane transporter activity"/>
    <property type="evidence" value="ECO:0007669"/>
    <property type="project" value="TreeGrafter"/>
</dbReference>
<gene>
    <name evidence="3" type="ORF">P0Y65_01405</name>
</gene>
<dbReference type="GO" id="GO:1990281">
    <property type="term" value="C:efflux pump complex"/>
    <property type="evidence" value="ECO:0007669"/>
    <property type="project" value="TreeGrafter"/>
</dbReference>
<dbReference type="PANTHER" id="PTHR30469:SF38">
    <property type="entry name" value="HLYD FAMILY SECRETION PROTEIN"/>
    <property type="match status" value="1"/>
</dbReference>
<feature type="chain" id="PRO_5042476736" evidence="2">
    <location>
        <begin position="23"/>
        <end position="352"/>
    </location>
</feature>
<dbReference type="Gene3D" id="1.10.287.470">
    <property type="entry name" value="Helix hairpin bin"/>
    <property type="match status" value="1"/>
</dbReference>
<evidence type="ECO:0000313" key="3">
    <source>
        <dbReference type="EMBL" id="WEK04938.1"/>
    </source>
</evidence>
<dbReference type="Gene3D" id="2.40.50.100">
    <property type="match status" value="1"/>
</dbReference>
<protein>
    <submittedName>
        <fullName evidence="3">Efflux RND transporter periplasmic adaptor subunit</fullName>
    </submittedName>
</protein>
<dbReference type="Gene3D" id="2.40.420.20">
    <property type="match status" value="1"/>
</dbReference>
<reference evidence="3" key="1">
    <citation type="submission" date="2023-03" db="EMBL/GenBank/DDBJ databases">
        <title>Andean soil-derived lignocellulolytic bacterial consortium as a source of novel taxa and putative plastic-active enzymes.</title>
        <authorList>
            <person name="Diaz-Garcia L."/>
            <person name="Chuvochina M."/>
            <person name="Feuerriegel G."/>
            <person name="Bunk B."/>
            <person name="Sproer C."/>
            <person name="Streit W.R."/>
            <person name="Rodriguez L.M."/>
            <person name="Overmann J."/>
            <person name="Jimenez D.J."/>
        </authorList>
    </citation>
    <scope>NUCLEOTIDE SEQUENCE</scope>
    <source>
        <strain evidence="3">MAG 4196</strain>
    </source>
</reference>
<dbReference type="AlphaFoldDB" id="A0AAJ5VWW3"/>
<dbReference type="EMBL" id="CP119312">
    <property type="protein sequence ID" value="WEK04938.1"/>
    <property type="molecule type" value="Genomic_DNA"/>
</dbReference>
<comment type="similarity">
    <text evidence="1">Belongs to the membrane fusion protein (MFP) (TC 8.A.1) family.</text>
</comment>
<dbReference type="SUPFAM" id="SSF111369">
    <property type="entry name" value="HlyD-like secretion proteins"/>
    <property type="match status" value="1"/>
</dbReference>
<accession>A0AAJ5VWW3</accession>
<evidence type="ECO:0000313" key="4">
    <source>
        <dbReference type="Proteomes" id="UP001217476"/>
    </source>
</evidence>
<dbReference type="NCBIfam" id="TIGR01730">
    <property type="entry name" value="RND_mfp"/>
    <property type="match status" value="1"/>
</dbReference>
<organism evidence="3 4">
    <name type="scientific">Candidatus Devosia phytovorans</name>
    <dbReference type="NCBI Taxonomy" id="3121372"/>
    <lineage>
        <taxon>Bacteria</taxon>
        <taxon>Pseudomonadati</taxon>
        <taxon>Pseudomonadota</taxon>
        <taxon>Alphaproteobacteria</taxon>
        <taxon>Hyphomicrobiales</taxon>
        <taxon>Devosiaceae</taxon>
        <taxon>Devosia</taxon>
    </lineage>
</organism>
<sequence length="352" mass="36503">MKPATLLWAALTVPFVVGSAQAQTALTVEIVTARSAPSAIMLDLTGTIEATSSVPVSFRSAGRLIEIHADIGDTVRAGDIIARIESTQADAGRRAAMAQLTSATASLTQTELARERAADLLARGVGTQAELDAAQAALLASRSAHEQAQTEVNKAQQAVDDTVLKAPANGIVTAREAEPGQIAGEGQAVITIAPQGEREAVFYAPNVPELDAMMGRRFEVTPIDGGDTLPVSITEISPLADVTTGTVLIRARFEDGVTTMGLGTPISTTVNIPVPDAISLPWSALATTQGNPAVWRADPTTGAVTLVPIEIARYTTNTLEIASGLSDGDQVVTAGSNQLYPGRIVHLTEDAP</sequence>
<evidence type="ECO:0000256" key="1">
    <source>
        <dbReference type="ARBA" id="ARBA00009477"/>
    </source>
</evidence>
<dbReference type="Gene3D" id="2.40.30.170">
    <property type="match status" value="1"/>
</dbReference>
<feature type="signal peptide" evidence="2">
    <location>
        <begin position="1"/>
        <end position="22"/>
    </location>
</feature>
<evidence type="ECO:0000256" key="2">
    <source>
        <dbReference type="SAM" id="SignalP"/>
    </source>
</evidence>